<protein>
    <submittedName>
        <fullName evidence="1">Uncharacterized protein</fullName>
    </submittedName>
</protein>
<sequence>MTVVGFLDKESGVFLKFTRKILELELGPHFLLPICKFLFKYISQGEYLYLKEDGDTTMLEPVPEFLHKILGCLNDENFFKKVPAADVKEIQCVLTGLLHVISNESFLRKELSGMPLEIVKCITSSILEDSNCVQHFKESLEPLDKMPIPKHCDFFIGMMCVKYKTFVTFLKELYNWCIKSMEDKESPDDDCQLWIACCVILFNISRIKGLSKGAFRGLAVIVGELEKIILKWYPIKESEAVETTKMRHVFEEDEQSNKPIEEPGMMEDLSFDKHWHSEFEKLKNYVSLKISNLKK</sequence>
<gene>
    <name evidence="1" type="ORF">X975_17663</name>
</gene>
<dbReference type="EMBL" id="KK115093">
    <property type="protein sequence ID" value="KFM64171.1"/>
    <property type="molecule type" value="Genomic_DNA"/>
</dbReference>
<dbReference type="Proteomes" id="UP000054359">
    <property type="component" value="Unassembled WGS sequence"/>
</dbReference>
<dbReference type="AlphaFoldDB" id="A0A087TGD2"/>
<evidence type="ECO:0000313" key="1">
    <source>
        <dbReference type="EMBL" id="KFM64171.1"/>
    </source>
</evidence>
<reference evidence="1 2" key="1">
    <citation type="submission" date="2013-11" db="EMBL/GenBank/DDBJ databases">
        <title>Genome sequencing of Stegodyphus mimosarum.</title>
        <authorList>
            <person name="Bechsgaard J."/>
        </authorList>
    </citation>
    <scope>NUCLEOTIDE SEQUENCE [LARGE SCALE GENOMIC DNA]</scope>
</reference>
<organism evidence="1 2">
    <name type="scientific">Stegodyphus mimosarum</name>
    <name type="common">African social velvet spider</name>
    <dbReference type="NCBI Taxonomy" id="407821"/>
    <lineage>
        <taxon>Eukaryota</taxon>
        <taxon>Metazoa</taxon>
        <taxon>Ecdysozoa</taxon>
        <taxon>Arthropoda</taxon>
        <taxon>Chelicerata</taxon>
        <taxon>Arachnida</taxon>
        <taxon>Araneae</taxon>
        <taxon>Araneomorphae</taxon>
        <taxon>Entelegynae</taxon>
        <taxon>Eresoidea</taxon>
        <taxon>Eresidae</taxon>
        <taxon>Stegodyphus</taxon>
    </lineage>
</organism>
<feature type="non-terminal residue" evidence="1">
    <location>
        <position position="295"/>
    </location>
</feature>
<accession>A0A087TGD2</accession>
<name>A0A087TGD2_STEMI</name>
<proteinExistence type="predicted"/>
<keyword evidence="2" id="KW-1185">Reference proteome</keyword>
<evidence type="ECO:0000313" key="2">
    <source>
        <dbReference type="Proteomes" id="UP000054359"/>
    </source>
</evidence>